<dbReference type="EMBL" id="FQZY01000031">
    <property type="protein sequence ID" value="SHK14649.1"/>
    <property type="molecule type" value="Genomic_DNA"/>
</dbReference>
<evidence type="ECO:0000256" key="1">
    <source>
        <dbReference type="ARBA" id="ARBA00023015"/>
    </source>
</evidence>
<dbReference type="InterPro" id="IPR036390">
    <property type="entry name" value="WH_DNA-bd_sf"/>
</dbReference>
<dbReference type="AlphaFoldDB" id="A0A1M6Q320"/>
<organism evidence="5 6">
    <name type="scientific">Hespellia stercorisuis DSM 15480</name>
    <dbReference type="NCBI Taxonomy" id="1121950"/>
    <lineage>
        <taxon>Bacteria</taxon>
        <taxon>Bacillati</taxon>
        <taxon>Bacillota</taxon>
        <taxon>Clostridia</taxon>
        <taxon>Lachnospirales</taxon>
        <taxon>Lachnospiraceae</taxon>
        <taxon>Hespellia</taxon>
    </lineage>
</organism>
<evidence type="ECO:0000256" key="3">
    <source>
        <dbReference type="ARBA" id="ARBA00023163"/>
    </source>
</evidence>
<keyword evidence="3" id="KW-0804">Transcription</keyword>
<accession>A0A1M6Q320</accession>
<evidence type="ECO:0000313" key="6">
    <source>
        <dbReference type="Proteomes" id="UP000184301"/>
    </source>
</evidence>
<dbReference type="SMART" id="SM00895">
    <property type="entry name" value="FCD"/>
    <property type="match status" value="1"/>
</dbReference>
<dbReference type="InterPro" id="IPR008920">
    <property type="entry name" value="TF_FadR/GntR_C"/>
</dbReference>
<dbReference type="GO" id="GO:0003677">
    <property type="term" value="F:DNA binding"/>
    <property type="evidence" value="ECO:0007669"/>
    <property type="project" value="UniProtKB-KW"/>
</dbReference>
<protein>
    <submittedName>
        <fullName evidence="5">DNA-binding transcriptional regulator, GntR family</fullName>
    </submittedName>
</protein>
<keyword evidence="1" id="KW-0805">Transcription regulation</keyword>
<keyword evidence="2 5" id="KW-0238">DNA-binding</keyword>
<dbReference type="RefSeq" id="WP_084534013.1">
    <property type="nucleotide sequence ID" value="NZ_FQZY01000031.1"/>
</dbReference>
<dbReference type="PANTHER" id="PTHR43537:SF5">
    <property type="entry name" value="UXU OPERON TRANSCRIPTIONAL REGULATOR"/>
    <property type="match status" value="1"/>
</dbReference>
<feature type="domain" description="GntR C-terminal" evidence="4">
    <location>
        <begin position="84"/>
        <end position="209"/>
    </location>
</feature>
<gene>
    <name evidence="5" type="ORF">SAMN02745243_02311</name>
</gene>
<keyword evidence="6" id="KW-1185">Reference proteome</keyword>
<dbReference type="Gene3D" id="1.10.10.10">
    <property type="entry name" value="Winged helix-like DNA-binding domain superfamily/Winged helix DNA-binding domain"/>
    <property type="match status" value="1"/>
</dbReference>
<dbReference type="Gene3D" id="1.20.120.530">
    <property type="entry name" value="GntR ligand-binding domain-like"/>
    <property type="match status" value="1"/>
</dbReference>
<dbReference type="SUPFAM" id="SSF46785">
    <property type="entry name" value="Winged helix' DNA-binding domain"/>
    <property type="match status" value="1"/>
</dbReference>
<sequence length="231" mass="27391">MQLYDRRENENNVEYAYRVVRRNIMTLQMIPGTRISVDDIMKQLNMPVQIVREVTDKLEDELLMQSAARDVLMVTKIDISVFREGFFMRSVVEPKLIEQLAGYASTKGIERLNENLIMQKALIEGTEGDVEEFFHLDDDFHRIIYHLAGKPNIWNAVRRVCTHYDRIRFLDIIENQIDLKGTYEEHQRIADYLFTGIPEKSDIHEFYETHLGTYLRNLLQLMEEHPEYFVS</sequence>
<evidence type="ECO:0000256" key="2">
    <source>
        <dbReference type="ARBA" id="ARBA00023125"/>
    </source>
</evidence>
<name>A0A1M6Q320_9FIRM</name>
<dbReference type="InterPro" id="IPR036388">
    <property type="entry name" value="WH-like_DNA-bd_sf"/>
</dbReference>
<dbReference type="Pfam" id="PF07729">
    <property type="entry name" value="FCD"/>
    <property type="match status" value="1"/>
</dbReference>
<dbReference type="InterPro" id="IPR011711">
    <property type="entry name" value="GntR_C"/>
</dbReference>
<evidence type="ECO:0000313" key="5">
    <source>
        <dbReference type="EMBL" id="SHK14649.1"/>
    </source>
</evidence>
<dbReference type="SUPFAM" id="SSF48008">
    <property type="entry name" value="GntR ligand-binding domain-like"/>
    <property type="match status" value="1"/>
</dbReference>
<reference evidence="5 6" key="1">
    <citation type="submission" date="2016-11" db="EMBL/GenBank/DDBJ databases">
        <authorList>
            <person name="Jaros S."/>
            <person name="Januszkiewicz K."/>
            <person name="Wedrychowicz H."/>
        </authorList>
    </citation>
    <scope>NUCLEOTIDE SEQUENCE [LARGE SCALE GENOMIC DNA]</scope>
    <source>
        <strain evidence="5 6">DSM 15480</strain>
    </source>
</reference>
<proteinExistence type="predicted"/>
<dbReference type="OrthoDB" id="368823at2"/>
<dbReference type="Proteomes" id="UP000184301">
    <property type="component" value="Unassembled WGS sequence"/>
</dbReference>
<evidence type="ECO:0000259" key="4">
    <source>
        <dbReference type="SMART" id="SM00895"/>
    </source>
</evidence>
<dbReference type="PANTHER" id="PTHR43537">
    <property type="entry name" value="TRANSCRIPTIONAL REGULATOR, GNTR FAMILY"/>
    <property type="match status" value="1"/>
</dbReference>
<dbReference type="STRING" id="1121950.SAMN02745243_02311"/>